<evidence type="ECO:0000313" key="1">
    <source>
        <dbReference type="EMBL" id="QTX03208.1"/>
    </source>
</evidence>
<dbReference type="PROSITE" id="PS51257">
    <property type="entry name" value="PROKAR_LIPOPROTEIN"/>
    <property type="match status" value="1"/>
</dbReference>
<dbReference type="KEGG" id="pluf:LFWB_6470"/>
<evidence type="ECO:0000313" key="2">
    <source>
        <dbReference type="Proteomes" id="UP000672038"/>
    </source>
</evidence>
<protein>
    <submittedName>
        <fullName evidence="1">Uncharacterized protein</fullName>
    </submittedName>
</protein>
<name>A0A975FKN7_LOWBP</name>
<accession>A0A975FKN7</accession>
<dbReference type="AlphaFoldDB" id="A0A975FKN7"/>
<sequence length="66" mass="7709">MKNLLFFILGLLLGAFLGCLLYLIADRYPRIGPLPKKLNFLKDVSIQWKEIIDTIFQKIIKMINKD</sequence>
<reference evidence="1" key="1">
    <citation type="submission" date="2020-06" db="EMBL/GenBank/DDBJ databases">
        <title>Complete genome sequence of Candidatus Phytoplasma luffae NCHU2019.</title>
        <authorList>
            <person name="Cho S.-T."/>
            <person name="Tan C.-M."/>
            <person name="Li J.-R."/>
            <person name="Chien Y.-Y."/>
            <person name="Chiu Y.-C."/>
            <person name="Yang J.-Y."/>
            <person name="Kuo C.-H."/>
        </authorList>
    </citation>
    <scope>NUCLEOTIDE SEQUENCE</scope>
    <source>
        <strain evidence="1">NCHU2019</strain>
    </source>
</reference>
<dbReference type="RefSeq" id="WP_210954632.1">
    <property type="nucleotide sequence ID" value="NZ_CP054393.1"/>
</dbReference>
<proteinExistence type="predicted"/>
<keyword evidence="2" id="KW-1185">Reference proteome</keyword>
<dbReference type="Proteomes" id="UP000672038">
    <property type="component" value="Chromosome"/>
</dbReference>
<organism evidence="1 2">
    <name type="scientific">Loofah witches'-broom phytoplasma</name>
    <dbReference type="NCBI Taxonomy" id="35773"/>
    <lineage>
        <taxon>Bacteria</taxon>
        <taxon>Bacillati</taxon>
        <taxon>Mycoplasmatota</taxon>
        <taxon>Mollicutes</taxon>
        <taxon>Acholeplasmatales</taxon>
        <taxon>Acholeplasmataceae</taxon>
        <taxon>Candidatus Phytoplasma</taxon>
        <taxon>16SrVIII (Loofah witches'-broom group)</taxon>
    </lineage>
</organism>
<gene>
    <name evidence="1" type="ORF">LFWB_6470</name>
</gene>
<dbReference type="EMBL" id="CP054393">
    <property type="protein sequence ID" value="QTX03208.1"/>
    <property type="molecule type" value="Genomic_DNA"/>
</dbReference>